<dbReference type="Proteomes" id="UP000006671">
    <property type="component" value="Unassembled WGS sequence"/>
</dbReference>
<dbReference type="GeneID" id="8854001"/>
<dbReference type="OrthoDB" id="10462879at2759"/>
<evidence type="ECO:0000313" key="2">
    <source>
        <dbReference type="EMBL" id="EFC38954.1"/>
    </source>
</evidence>
<evidence type="ECO:0000313" key="3">
    <source>
        <dbReference type="Proteomes" id="UP000006671"/>
    </source>
</evidence>
<dbReference type="RefSeq" id="XP_002671698.1">
    <property type="nucleotide sequence ID" value="XM_002671652.1"/>
</dbReference>
<dbReference type="OMA" id="TTTHNDE"/>
<proteinExistence type="predicted"/>
<reference evidence="2 3" key="1">
    <citation type="journal article" date="2010" name="Cell">
        <title>The genome of Naegleria gruberi illuminates early eukaryotic versatility.</title>
        <authorList>
            <person name="Fritz-Laylin L.K."/>
            <person name="Prochnik S.E."/>
            <person name="Ginger M.L."/>
            <person name="Dacks J.B."/>
            <person name="Carpenter M.L."/>
            <person name="Field M.C."/>
            <person name="Kuo A."/>
            <person name="Paredez A."/>
            <person name="Chapman J."/>
            <person name="Pham J."/>
            <person name="Shu S."/>
            <person name="Neupane R."/>
            <person name="Cipriano M."/>
            <person name="Mancuso J."/>
            <person name="Tu H."/>
            <person name="Salamov A."/>
            <person name="Lindquist E."/>
            <person name="Shapiro H."/>
            <person name="Lucas S."/>
            <person name="Grigoriev I.V."/>
            <person name="Cande W.Z."/>
            <person name="Fulton C."/>
            <person name="Rokhsar D.S."/>
            <person name="Dawson S.C."/>
        </authorList>
    </citation>
    <scope>NUCLEOTIDE SEQUENCE [LARGE SCALE GENOMIC DNA]</scope>
    <source>
        <strain evidence="2 3">NEG-M</strain>
    </source>
</reference>
<sequence length="533" mass="60353">MGVQQSSSSSGGGVGVGLDHLLHSITINSGQYLAGDDDEKIVGQIQTTRQTRSLFNTRINRVNSSSKPVGSNGKIDKSNATTPPIGMLNSEAMERVRDKLVNASSMWLSIDDSNREQSSLQKRILNGSGTTSILHFRRRAASSPEEREKLIMTLAMYLSHKEEMLTSYMASDWMSSVRIIEKMLIPSEYSQFIELAVQVIDENFELPSEDSESLKKKKNHNRNRSGGILSSVSHHQHRRQAVPKNQNLTPQPSTVETQYVNIKLMIVPQQLKYSTLVEACFPVLESFLIDPMDGIADSFAVSLVVDNWFLYFEPDTNLIIPKKLYCTAKSFVDEQIPTFVRVQHKSNQIQSLLASCVSKWNNSMYFKASKTDDMHTMSMEEHVEPSLEDSFSDRSTASSLNQKYYGNSFDFIEDFFVNYLKFDFINTPTAKYLQSFLQNVQKFGFSELMFNASDDLSSKYGEELRLAKDGKLSFLDSGELDFFMDKLSLAIQENEPIFETIPSDCLENNPFVALNILNGAFNIQYIDEDEYEL</sequence>
<feature type="compositionally biased region" description="Polar residues" evidence="1">
    <location>
        <begin position="243"/>
        <end position="252"/>
    </location>
</feature>
<feature type="region of interest" description="Disordered" evidence="1">
    <location>
        <begin position="62"/>
        <end position="86"/>
    </location>
</feature>
<dbReference type="EMBL" id="GG738903">
    <property type="protein sequence ID" value="EFC38954.1"/>
    <property type="molecule type" value="Genomic_DNA"/>
</dbReference>
<dbReference type="AlphaFoldDB" id="D2VW48"/>
<gene>
    <name evidence="2" type="ORF">NAEGRDRAFT_73248</name>
</gene>
<dbReference type="KEGG" id="ngr:NAEGRDRAFT_73248"/>
<organism evidence="3">
    <name type="scientific">Naegleria gruberi</name>
    <name type="common">Amoeba</name>
    <dbReference type="NCBI Taxonomy" id="5762"/>
    <lineage>
        <taxon>Eukaryota</taxon>
        <taxon>Discoba</taxon>
        <taxon>Heterolobosea</taxon>
        <taxon>Tetramitia</taxon>
        <taxon>Eutetramitia</taxon>
        <taxon>Vahlkampfiidae</taxon>
        <taxon>Naegleria</taxon>
    </lineage>
</organism>
<accession>D2VW48</accession>
<dbReference type="VEuPathDB" id="AmoebaDB:NAEGRDRAFT_73248"/>
<dbReference type="InParanoid" id="D2VW48"/>
<evidence type="ECO:0000256" key="1">
    <source>
        <dbReference type="SAM" id="MobiDB-lite"/>
    </source>
</evidence>
<keyword evidence="3" id="KW-1185">Reference proteome</keyword>
<protein>
    <submittedName>
        <fullName evidence="2">Predicted protein</fullName>
    </submittedName>
</protein>
<name>D2VW48_NAEGR</name>
<feature type="region of interest" description="Disordered" evidence="1">
    <location>
        <begin position="208"/>
        <end position="252"/>
    </location>
</feature>